<feature type="compositionally biased region" description="Polar residues" evidence="1">
    <location>
        <begin position="93"/>
        <end position="103"/>
    </location>
</feature>
<evidence type="ECO:0000256" key="1">
    <source>
        <dbReference type="SAM" id="MobiDB-lite"/>
    </source>
</evidence>
<evidence type="ECO:0000313" key="3">
    <source>
        <dbReference type="Proteomes" id="UP001530315"/>
    </source>
</evidence>
<feature type="region of interest" description="Disordered" evidence="1">
    <location>
        <begin position="85"/>
        <end position="113"/>
    </location>
</feature>
<protein>
    <submittedName>
        <fullName evidence="2">Uncharacterized protein</fullName>
    </submittedName>
</protein>
<evidence type="ECO:0000313" key="2">
    <source>
        <dbReference type="EMBL" id="KAL3789659.1"/>
    </source>
</evidence>
<reference evidence="2 3" key="1">
    <citation type="submission" date="2024-10" db="EMBL/GenBank/DDBJ databases">
        <title>Updated reference genomes for cyclostephanoid diatoms.</title>
        <authorList>
            <person name="Roberts W.R."/>
            <person name="Alverson A.J."/>
        </authorList>
    </citation>
    <scope>NUCLEOTIDE SEQUENCE [LARGE SCALE GENOMIC DNA]</scope>
    <source>
        <strain evidence="2 3">AJA276-08</strain>
    </source>
</reference>
<name>A0ABD3PQ11_9STRA</name>
<organism evidence="2 3">
    <name type="scientific">Stephanodiscus triporus</name>
    <dbReference type="NCBI Taxonomy" id="2934178"/>
    <lineage>
        <taxon>Eukaryota</taxon>
        <taxon>Sar</taxon>
        <taxon>Stramenopiles</taxon>
        <taxon>Ochrophyta</taxon>
        <taxon>Bacillariophyta</taxon>
        <taxon>Coscinodiscophyceae</taxon>
        <taxon>Thalassiosirophycidae</taxon>
        <taxon>Stephanodiscales</taxon>
        <taxon>Stephanodiscaceae</taxon>
        <taxon>Stephanodiscus</taxon>
    </lineage>
</organism>
<comment type="caution">
    <text evidence="2">The sequence shown here is derived from an EMBL/GenBank/DDBJ whole genome shotgun (WGS) entry which is preliminary data.</text>
</comment>
<accession>A0ABD3PQ11</accession>
<sequence length="113" mass="12138">MKLKEWVAKEEGVVVEEEVEEGGGEHGEGLVALVVDGTTVKEGDEVEVVGVAAVDESESDEVCCKALLHALSQHAVASRSIVQPRSFDPMNRPPTSFSYNNVDSMPCSKSYLS</sequence>
<dbReference type="Proteomes" id="UP001530315">
    <property type="component" value="Unassembled WGS sequence"/>
</dbReference>
<dbReference type="AlphaFoldDB" id="A0ABD3PQ11"/>
<gene>
    <name evidence="2" type="ORF">ACHAW5_002376</name>
</gene>
<dbReference type="EMBL" id="JALLAZ020000673">
    <property type="protein sequence ID" value="KAL3789659.1"/>
    <property type="molecule type" value="Genomic_DNA"/>
</dbReference>
<keyword evidence="3" id="KW-1185">Reference proteome</keyword>
<proteinExistence type="predicted"/>